<evidence type="ECO:0000313" key="2">
    <source>
        <dbReference type="EMBL" id="GFE05787.1"/>
    </source>
</evidence>
<dbReference type="EMBL" id="BLIN01000003">
    <property type="protein sequence ID" value="GFE05787.1"/>
    <property type="molecule type" value="Genomic_DNA"/>
</dbReference>
<reference evidence="2 3" key="1">
    <citation type="submission" date="2019-12" db="EMBL/GenBank/DDBJ databases">
        <title>Whole genome shotgun sequence of Streptomyces caniferus NBRC 15389.</title>
        <authorList>
            <person name="Ichikawa N."/>
            <person name="Kimura A."/>
            <person name="Kitahashi Y."/>
            <person name="Komaki H."/>
            <person name="Tamura T."/>
        </authorList>
    </citation>
    <scope>NUCLEOTIDE SEQUENCE [LARGE SCALE GENOMIC DNA]</scope>
    <source>
        <strain evidence="2 3">NBRC 15389</strain>
    </source>
</reference>
<organism evidence="2 3">
    <name type="scientific">Streptomyces caniferus</name>
    <dbReference type="NCBI Taxonomy" id="285557"/>
    <lineage>
        <taxon>Bacteria</taxon>
        <taxon>Bacillati</taxon>
        <taxon>Actinomycetota</taxon>
        <taxon>Actinomycetes</taxon>
        <taxon>Kitasatosporales</taxon>
        <taxon>Streptomycetaceae</taxon>
        <taxon>Streptomyces</taxon>
    </lineage>
</organism>
<feature type="region of interest" description="Disordered" evidence="1">
    <location>
        <begin position="22"/>
        <end position="80"/>
    </location>
</feature>
<name>A0A640S468_9ACTN</name>
<gene>
    <name evidence="2" type="ORF">Scani_20550</name>
</gene>
<proteinExistence type="predicted"/>
<accession>A0A640S468</accession>
<sequence length="129" mass="13630">MSVSGYTLSITGTVPLERVHRAPYPVSHLAPGDVGTGRGDDTGEVQPHADREPPSGHDAQSPGANDRVESVHARRPDGYQHLARTGYGTVNLVDLQGGWRAEAGDLSGLHVMFLSGGLPVGQWGLVRKS</sequence>
<dbReference type="AlphaFoldDB" id="A0A640S468"/>
<dbReference type="Proteomes" id="UP000435837">
    <property type="component" value="Unassembled WGS sequence"/>
</dbReference>
<evidence type="ECO:0000256" key="1">
    <source>
        <dbReference type="SAM" id="MobiDB-lite"/>
    </source>
</evidence>
<evidence type="ECO:0000313" key="3">
    <source>
        <dbReference type="Proteomes" id="UP000435837"/>
    </source>
</evidence>
<feature type="compositionally biased region" description="Basic and acidic residues" evidence="1">
    <location>
        <begin position="66"/>
        <end position="78"/>
    </location>
</feature>
<protein>
    <submittedName>
        <fullName evidence="2">Uncharacterized protein</fullName>
    </submittedName>
</protein>
<comment type="caution">
    <text evidence="2">The sequence shown here is derived from an EMBL/GenBank/DDBJ whole genome shotgun (WGS) entry which is preliminary data.</text>
</comment>